<dbReference type="AlphaFoldDB" id="E7C3P7"/>
<feature type="region of interest" description="Disordered" evidence="1">
    <location>
        <begin position="466"/>
        <end position="500"/>
    </location>
</feature>
<dbReference type="InterPro" id="IPR017850">
    <property type="entry name" value="Alkaline_phosphatase_core_sf"/>
</dbReference>
<dbReference type="InterPro" id="IPR002591">
    <property type="entry name" value="Phosphodiest/P_Trfase"/>
</dbReference>
<dbReference type="Pfam" id="PF01663">
    <property type="entry name" value="Phosphodiest"/>
    <property type="match status" value="1"/>
</dbReference>
<accession>E7C3P7</accession>
<dbReference type="Gene3D" id="3.40.720.10">
    <property type="entry name" value="Alkaline Phosphatase, subunit A"/>
    <property type="match status" value="1"/>
</dbReference>
<dbReference type="SUPFAM" id="SSF53649">
    <property type="entry name" value="Alkaline phosphatase-like"/>
    <property type="match status" value="1"/>
</dbReference>
<organism evidence="2">
    <name type="scientific">uncultured myxobacterium HF0200_08J13</name>
    <dbReference type="NCBI Taxonomy" id="723558"/>
    <lineage>
        <taxon>Bacteria</taxon>
        <taxon>Pseudomonadati</taxon>
        <taxon>Myxococcota</taxon>
        <taxon>Myxococcia</taxon>
        <taxon>Myxococcales</taxon>
        <taxon>environmental samples</taxon>
    </lineage>
</organism>
<feature type="compositionally biased region" description="Basic and acidic residues" evidence="1">
    <location>
        <begin position="491"/>
        <end position="500"/>
    </location>
</feature>
<proteinExistence type="predicted"/>
<dbReference type="EMBL" id="GU567974">
    <property type="protein sequence ID" value="ADI22071.1"/>
    <property type="molecule type" value="Genomic_DNA"/>
</dbReference>
<evidence type="ECO:0008006" key="3">
    <source>
        <dbReference type="Google" id="ProtNLM"/>
    </source>
</evidence>
<name>E7C3P7_9BACT</name>
<sequence length="500" mass="56971">MGHLPNIRETFMDGGVWMPNTFTAFPSDTITSNGTMWTGCYSDRHGLKGQVRFSRRSLTSESYLEPLGPSRSARLLEPAGIDRLITKGRQRARGTLHGDETAERWRKRRVTETPAIYHYLREHGQDWSTGILPLMTEVPPPLWTRSMSRELPWLSAHDAWQFIDDANTGYAVRHLLHRSEPVTILWFPETDSVSHKQCRGQFGLTRRTIAKADCLIGRVTSELRQTGRFDSTYFILVSDHGHHGGRVQHLRHFDLANDFFFRPRKVNSRGHWVGGGLGLSVRSHRVANRHPEHHQREFVFIDGESDGVARIFLPRRCSYSRDWSGPNRPGDLLNYGIGCNRGSFDLVSTLCEARACTWRTHGLYLVLMRLNRSAILIATADRGYAVIDRRPGVASCWEYRYRPVSRVWSDEQGGVYFTAADSPSGRAGERLQTDPLGLIRLLEWKHFESYHDEQTWLNLTATTQSVHARGRRHRNPPASRAVSLAVPGDAGPERSRDCLI</sequence>
<reference evidence="2" key="1">
    <citation type="submission" date="2010-01" db="EMBL/GenBank/DDBJ databases">
        <title>Genome fragments of uncultured bacteria from the North Pacific subtropical Gyre.</title>
        <authorList>
            <person name="Pham V.D."/>
            <person name="Delong E.F."/>
        </authorList>
    </citation>
    <scope>NUCLEOTIDE SEQUENCE</scope>
</reference>
<evidence type="ECO:0000313" key="2">
    <source>
        <dbReference type="EMBL" id="ADI22071.1"/>
    </source>
</evidence>
<evidence type="ECO:0000256" key="1">
    <source>
        <dbReference type="SAM" id="MobiDB-lite"/>
    </source>
</evidence>
<protein>
    <recommendedName>
        <fullName evidence="3">Sulfatase N-terminal domain-containing protein</fullName>
    </recommendedName>
</protein>